<organism evidence="2 3">
    <name type="scientific">Orenia metallireducens</name>
    <dbReference type="NCBI Taxonomy" id="1413210"/>
    <lineage>
        <taxon>Bacteria</taxon>
        <taxon>Bacillati</taxon>
        <taxon>Bacillota</taxon>
        <taxon>Clostridia</taxon>
        <taxon>Halanaerobiales</taxon>
        <taxon>Halobacteroidaceae</taxon>
        <taxon>Orenia</taxon>
    </lineage>
</organism>
<dbReference type="Proteomes" id="UP000219573">
    <property type="component" value="Unassembled WGS sequence"/>
</dbReference>
<name>A0A285GUJ7_9FIRM</name>
<reference evidence="3" key="1">
    <citation type="submission" date="2017-09" db="EMBL/GenBank/DDBJ databases">
        <authorList>
            <person name="Varghese N."/>
            <person name="Submissions S."/>
        </authorList>
    </citation>
    <scope>NUCLEOTIDE SEQUENCE [LARGE SCALE GENOMIC DNA]</scope>
    <source>
        <strain evidence="3">MSL47</strain>
    </source>
</reference>
<feature type="signal peptide" evidence="1">
    <location>
        <begin position="1"/>
        <end position="22"/>
    </location>
</feature>
<sequence length="444" mass="49611">MKIKNLVIVAILVLGVILSGCSDDSANVSEQLVLANLKAIDAETVEAEFSDGNKVMITDFTPKPLPEGQETEVSFVYNEVSYTGNVIYGATIFTGTVSMNSETALNNMILAASESTTVADISIMAVDELGNVYSTDTDSSGNFELVAIPDAPYVLMFMNSAGQYIGILKDNSGQTVKITPSNEKVDLGDINIDEVQQRATSEKINNLDNIETSNIENPNSIIYTNDLKSINAMLFLPSSDNMLEIDVSNDNKKYNIILGKIDYSTELNKPIFIEASFEANFENSETIPSSQTDFTLKRIDYFYYKDNSKYLWKYKDDSDDRNGIFGESEIHNPDDIVMPALMQRSEEYMANAYGYDMIYEFYDLVDTLPNGNSVDDKEIMVLKQTLPNGVIRYRYFAKGIGFVGYKNEGSNFGQVTYERSGTQSFGTKPNWFTMTLEEELRSKF</sequence>
<evidence type="ECO:0008006" key="4">
    <source>
        <dbReference type="Google" id="ProtNLM"/>
    </source>
</evidence>
<gene>
    <name evidence="2" type="ORF">SAMN06265827_11075</name>
</gene>
<proteinExistence type="predicted"/>
<evidence type="ECO:0000256" key="1">
    <source>
        <dbReference type="SAM" id="SignalP"/>
    </source>
</evidence>
<keyword evidence="3" id="KW-1185">Reference proteome</keyword>
<dbReference type="RefSeq" id="WP_097017644.1">
    <property type="nucleotide sequence ID" value="NZ_OBDZ01000010.1"/>
</dbReference>
<evidence type="ECO:0000313" key="2">
    <source>
        <dbReference type="EMBL" id="SNY26934.1"/>
    </source>
</evidence>
<dbReference type="AlphaFoldDB" id="A0A285GUJ7"/>
<evidence type="ECO:0000313" key="3">
    <source>
        <dbReference type="Proteomes" id="UP000219573"/>
    </source>
</evidence>
<feature type="chain" id="PRO_5039651937" description="Carboxypeptidase regulatory-like domain-containing protein" evidence="1">
    <location>
        <begin position="23"/>
        <end position="444"/>
    </location>
</feature>
<accession>A0A285GUJ7</accession>
<dbReference type="EMBL" id="OBDZ01000010">
    <property type="protein sequence ID" value="SNY26934.1"/>
    <property type="molecule type" value="Genomic_DNA"/>
</dbReference>
<protein>
    <recommendedName>
        <fullName evidence="4">Carboxypeptidase regulatory-like domain-containing protein</fullName>
    </recommendedName>
</protein>
<keyword evidence="1" id="KW-0732">Signal</keyword>
<dbReference type="PROSITE" id="PS51257">
    <property type="entry name" value="PROKAR_LIPOPROTEIN"/>
    <property type="match status" value="1"/>
</dbReference>